<evidence type="ECO:0000256" key="8">
    <source>
        <dbReference type="HAMAP-Rule" id="MF_01416"/>
    </source>
</evidence>
<protein>
    <recommendedName>
        <fullName evidence="8">ATP synthase subunit delta</fullName>
    </recommendedName>
    <alternativeName>
        <fullName evidence="8">ATP synthase F(1) sector subunit delta</fullName>
    </alternativeName>
    <alternativeName>
        <fullName evidence="8">F-type ATPase subunit delta</fullName>
        <shortName evidence="8">F-ATPase subunit delta</shortName>
    </alternativeName>
</protein>
<keyword evidence="3 8" id="KW-0375">Hydrogen ion transport</keyword>
<sequence length="190" mass="20538">MADKGKAEAHGVSGVAGRYASALFELAREENAIDQVARDLDSFDRMLAESPDLLRLVKSPIFTAEEQSRAVGTILDRAGIRGLAGNLIRLAASKRRLFVLPDMIRAYRALVAKSRGIVPASVTVAEEPSPRILNEIKTALREMAGSEVDVDVKVDPALIGGLVVKIGSRMVDASLRTKLNSMRIAMKEAR</sequence>
<keyword evidence="5 8" id="KW-0472">Membrane</keyword>
<dbReference type="NCBIfam" id="TIGR01145">
    <property type="entry name" value="ATP_synt_delta"/>
    <property type="match status" value="1"/>
</dbReference>
<evidence type="ECO:0000256" key="4">
    <source>
        <dbReference type="ARBA" id="ARBA00023065"/>
    </source>
</evidence>
<comment type="subcellular location">
    <subcellularLocation>
        <location evidence="8">Cell membrane</location>
        <topology evidence="8">Peripheral membrane protein</topology>
    </subcellularLocation>
    <subcellularLocation>
        <location evidence="1">Membrane</location>
    </subcellularLocation>
</comment>
<dbReference type="Pfam" id="PF00213">
    <property type="entry name" value="OSCP"/>
    <property type="match status" value="1"/>
</dbReference>
<gene>
    <name evidence="8" type="primary">atpH</name>
    <name evidence="9" type="ORF">HJG44_19875</name>
</gene>
<comment type="caution">
    <text evidence="9">The sequence shown here is derived from an EMBL/GenBank/DDBJ whole genome shotgun (WGS) entry which is preliminary data.</text>
</comment>
<keyword evidence="10" id="KW-1185">Reference proteome</keyword>
<dbReference type="NCBIfam" id="NF004406">
    <property type="entry name" value="PRK05758.3-2"/>
    <property type="match status" value="1"/>
</dbReference>
<dbReference type="RefSeq" id="WP_171220087.1">
    <property type="nucleotide sequence ID" value="NZ_JABEPP010000006.1"/>
</dbReference>
<proteinExistence type="inferred from homology"/>
<dbReference type="SUPFAM" id="SSF47928">
    <property type="entry name" value="N-terminal domain of the delta subunit of the F1F0-ATP synthase"/>
    <property type="match status" value="1"/>
</dbReference>
<dbReference type="AlphaFoldDB" id="A0A849IKZ8"/>
<dbReference type="PRINTS" id="PR00125">
    <property type="entry name" value="ATPASEDELTA"/>
</dbReference>
<comment type="function">
    <text evidence="8">F(1)F(0) ATP synthase produces ATP from ADP in the presence of a proton or sodium gradient. F-type ATPases consist of two structural domains, F(1) containing the extramembraneous catalytic core and F(0) containing the membrane proton channel, linked together by a central stalk and a peripheral stalk. During catalysis, ATP synthesis in the catalytic domain of F(1) is coupled via a rotary mechanism of the central stalk subunits to proton translocation.</text>
</comment>
<dbReference type="PANTHER" id="PTHR11910">
    <property type="entry name" value="ATP SYNTHASE DELTA CHAIN"/>
    <property type="match status" value="1"/>
</dbReference>
<keyword evidence="8" id="KW-1003">Cell membrane</keyword>
<evidence type="ECO:0000256" key="1">
    <source>
        <dbReference type="ARBA" id="ARBA00004370"/>
    </source>
</evidence>
<accession>A0A849IKZ8</accession>
<dbReference type="InterPro" id="IPR000711">
    <property type="entry name" value="ATPase_OSCP/dsu"/>
</dbReference>
<dbReference type="Proteomes" id="UP000564885">
    <property type="component" value="Unassembled WGS sequence"/>
</dbReference>
<evidence type="ECO:0000313" key="10">
    <source>
        <dbReference type="Proteomes" id="UP000564885"/>
    </source>
</evidence>
<dbReference type="GO" id="GO:0046933">
    <property type="term" value="F:proton-transporting ATP synthase activity, rotational mechanism"/>
    <property type="evidence" value="ECO:0007669"/>
    <property type="project" value="UniProtKB-UniRule"/>
</dbReference>
<keyword evidence="7 8" id="KW-0066">ATP synthesis</keyword>
<evidence type="ECO:0000256" key="7">
    <source>
        <dbReference type="ARBA" id="ARBA00023310"/>
    </source>
</evidence>
<keyword evidence="2 8" id="KW-0813">Transport</keyword>
<dbReference type="EMBL" id="JABEPP010000006">
    <property type="protein sequence ID" value="NNM74623.1"/>
    <property type="molecule type" value="Genomic_DNA"/>
</dbReference>
<keyword evidence="4 8" id="KW-0406">Ion transport</keyword>
<reference evidence="9 10" key="1">
    <citation type="submission" date="2020-04" db="EMBL/GenBank/DDBJ databases">
        <title>Enterovirga sp. isolate from soil.</title>
        <authorList>
            <person name="Chea S."/>
            <person name="Kim D.-U."/>
        </authorList>
    </citation>
    <scope>NUCLEOTIDE SEQUENCE [LARGE SCALE GENOMIC DNA]</scope>
    <source>
        <strain evidence="9 10">DB1703</strain>
    </source>
</reference>
<dbReference type="InterPro" id="IPR020781">
    <property type="entry name" value="ATPase_OSCP/d_CS"/>
</dbReference>
<dbReference type="HAMAP" id="MF_01416">
    <property type="entry name" value="ATP_synth_delta_bact"/>
    <property type="match status" value="1"/>
</dbReference>
<comment type="similarity">
    <text evidence="8">Belongs to the ATPase delta chain family.</text>
</comment>
<evidence type="ECO:0000256" key="6">
    <source>
        <dbReference type="ARBA" id="ARBA00023196"/>
    </source>
</evidence>
<dbReference type="GO" id="GO:0045259">
    <property type="term" value="C:proton-transporting ATP synthase complex"/>
    <property type="evidence" value="ECO:0007669"/>
    <property type="project" value="UniProtKB-KW"/>
</dbReference>
<evidence type="ECO:0000256" key="5">
    <source>
        <dbReference type="ARBA" id="ARBA00023136"/>
    </source>
</evidence>
<name>A0A849IKZ8_9HYPH</name>
<evidence type="ECO:0000256" key="3">
    <source>
        <dbReference type="ARBA" id="ARBA00022781"/>
    </source>
</evidence>
<dbReference type="PROSITE" id="PS00389">
    <property type="entry name" value="ATPASE_DELTA"/>
    <property type="match status" value="1"/>
</dbReference>
<evidence type="ECO:0000313" key="9">
    <source>
        <dbReference type="EMBL" id="NNM74623.1"/>
    </source>
</evidence>
<dbReference type="Gene3D" id="1.10.520.20">
    <property type="entry name" value="N-terminal domain of the delta subunit of the F1F0-ATP synthase"/>
    <property type="match status" value="1"/>
</dbReference>
<keyword evidence="6 8" id="KW-0139">CF(1)</keyword>
<evidence type="ECO:0000256" key="2">
    <source>
        <dbReference type="ARBA" id="ARBA00022448"/>
    </source>
</evidence>
<organism evidence="9 10">
    <name type="scientific">Enterovirga aerilata</name>
    <dbReference type="NCBI Taxonomy" id="2730920"/>
    <lineage>
        <taxon>Bacteria</taxon>
        <taxon>Pseudomonadati</taxon>
        <taxon>Pseudomonadota</taxon>
        <taxon>Alphaproteobacteria</taxon>
        <taxon>Hyphomicrobiales</taxon>
        <taxon>Methylobacteriaceae</taxon>
        <taxon>Enterovirga</taxon>
    </lineage>
</organism>
<comment type="function">
    <text evidence="8">This protein is part of the stalk that links CF(0) to CF(1). It either transmits conformational changes from CF(0) to CF(1) or is implicated in proton conduction.</text>
</comment>
<dbReference type="InterPro" id="IPR026015">
    <property type="entry name" value="ATP_synth_OSCP/delta_N_sf"/>
</dbReference>
<dbReference type="GO" id="GO:0005886">
    <property type="term" value="C:plasma membrane"/>
    <property type="evidence" value="ECO:0007669"/>
    <property type="project" value="UniProtKB-SubCell"/>
</dbReference>